<dbReference type="EMBL" id="GGFL01010996">
    <property type="protein sequence ID" value="MBW75174.1"/>
    <property type="molecule type" value="Transcribed_RNA"/>
</dbReference>
<name>A0A2M4DC58_ANODA</name>
<evidence type="ECO:0000313" key="1">
    <source>
        <dbReference type="EMBL" id="MBW75174.1"/>
    </source>
</evidence>
<organism evidence="1">
    <name type="scientific">Anopheles darlingi</name>
    <name type="common">Mosquito</name>
    <dbReference type="NCBI Taxonomy" id="43151"/>
    <lineage>
        <taxon>Eukaryota</taxon>
        <taxon>Metazoa</taxon>
        <taxon>Ecdysozoa</taxon>
        <taxon>Arthropoda</taxon>
        <taxon>Hexapoda</taxon>
        <taxon>Insecta</taxon>
        <taxon>Pterygota</taxon>
        <taxon>Neoptera</taxon>
        <taxon>Endopterygota</taxon>
        <taxon>Diptera</taxon>
        <taxon>Nematocera</taxon>
        <taxon>Culicoidea</taxon>
        <taxon>Culicidae</taxon>
        <taxon>Anophelinae</taxon>
        <taxon>Anopheles</taxon>
    </lineage>
</organism>
<proteinExistence type="predicted"/>
<sequence>MHPWCTHIPITYRLSRLTRSAVELLFFLGGVRGFYAVVCKFERGFFGGGLIMHEEVDGFAKRKTNGGKECHFTW</sequence>
<accession>A0A2M4DC58</accession>
<reference evidence="1" key="1">
    <citation type="submission" date="2018-01" db="EMBL/GenBank/DDBJ databases">
        <title>An insight into the sialome of Amazonian anophelines.</title>
        <authorList>
            <person name="Ribeiro J.M."/>
            <person name="Scarpassa V."/>
            <person name="Calvo E."/>
        </authorList>
    </citation>
    <scope>NUCLEOTIDE SEQUENCE</scope>
</reference>
<protein>
    <submittedName>
        <fullName evidence="1">Putative secreted protein</fullName>
    </submittedName>
</protein>
<dbReference type="AlphaFoldDB" id="A0A2M4DC58"/>